<dbReference type="GO" id="GO:0004488">
    <property type="term" value="F:methylenetetrahydrofolate dehydrogenase (NADP+) activity"/>
    <property type="evidence" value="ECO:0007669"/>
    <property type="project" value="InterPro"/>
</dbReference>
<dbReference type="InterPro" id="IPR000672">
    <property type="entry name" value="THF_DH/CycHdrlase"/>
</dbReference>
<evidence type="ECO:0000256" key="1">
    <source>
        <dbReference type="ARBA" id="ARBA00004777"/>
    </source>
</evidence>
<keyword evidence="11" id="KW-0511">Multifunctional enzyme</keyword>
<evidence type="ECO:0000259" key="12">
    <source>
        <dbReference type="Pfam" id="PF00763"/>
    </source>
</evidence>
<evidence type="ECO:0000256" key="11">
    <source>
        <dbReference type="ARBA" id="ARBA00023268"/>
    </source>
</evidence>
<evidence type="ECO:0000256" key="2">
    <source>
        <dbReference type="ARBA" id="ARBA00011738"/>
    </source>
</evidence>
<dbReference type="GO" id="GO:0035999">
    <property type="term" value="P:tetrahydrofolate interconversion"/>
    <property type="evidence" value="ECO:0007669"/>
    <property type="project" value="TreeGrafter"/>
</dbReference>
<dbReference type="Pfam" id="PF00763">
    <property type="entry name" value="THF_DHG_CYH"/>
    <property type="match status" value="1"/>
</dbReference>
<dbReference type="PRINTS" id="PR00085">
    <property type="entry name" value="THFDHDRGNASE"/>
</dbReference>
<keyword evidence="5" id="KW-0658">Purine biosynthesis</keyword>
<dbReference type="FunFam" id="3.40.50.10860:FF:000005">
    <property type="entry name" value="C-1-tetrahydrofolate synthase, cytoplasmic, putative"/>
    <property type="match status" value="1"/>
</dbReference>
<evidence type="ECO:0000256" key="7">
    <source>
        <dbReference type="ARBA" id="ARBA00022857"/>
    </source>
</evidence>
<evidence type="ECO:0000259" key="13">
    <source>
        <dbReference type="Pfam" id="PF02882"/>
    </source>
</evidence>
<dbReference type="Gene3D" id="3.40.50.720">
    <property type="entry name" value="NAD(P)-binding Rossmann-like Domain"/>
    <property type="match status" value="1"/>
</dbReference>
<evidence type="ECO:0000313" key="14">
    <source>
        <dbReference type="EMBL" id="QHT38992.1"/>
    </source>
</evidence>
<sequence length="277" mass="30485">MSKILKSDSLTSEIYDSIKYKLKSSGKKPGLAIIVVGDRSDSDLYIKMKRKKCSELGIESYLYAYLKKVSPEYIIKSIESLNNSPGITGIIVQLPLPPEFSKDDEYNILNSVSPEKDVDGFHRENMGKLMLNVPSMTPCTAEGCFRLLEHHNIDIVGKNIVIVGSSKVVGLPLSMILLHNGATTTLCNIHTKDIKNITKNADILISCCGSPHLIDSSWIKEDTTVIDVGINSTERGIVGDVNFDDVYTKVKYITPVPGCIGPLTIAILMEHLVNCKQ</sequence>
<dbReference type="Gene3D" id="3.40.50.10860">
    <property type="entry name" value="Leucine Dehydrogenase, chain A, domain 1"/>
    <property type="match status" value="1"/>
</dbReference>
<keyword evidence="9" id="KW-0368">Histidine biosynthesis</keyword>
<keyword evidence="4" id="KW-0028">Amino-acid biosynthesis</keyword>
<keyword evidence="7" id="KW-0521">NADP</keyword>
<dbReference type="GO" id="GO:0009086">
    <property type="term" value="P:methionine biosynthetic process"/>
    <property type="evidence" value="ECO:0007669"/>
    <property type="project" value="UniProtKB-KW"/>
</dbReference>
<evidence type="ECO:0000256" key="3">
    <source>
        <dbReference type="ARBA" id="ARBA00022563"/>
    </source>
</evidence>
<dbReference type="Pfam" id="PF02882">
    <property type="entry name" value="THF_DHG_CYH_C"/>
    <property type="match status" value="1"/>
</dbReference>
<evidence type="ECO:0000256" key="5">
    <source>
        <dbReference type="ARBA" id="ARBA00022755"/>
    </source>
</evidence>
<dbReference type="InterPro" id="IPR036291">
    <property type="entry name" value="NAD(P)-bd_dom_sf"/>
</dbReference>
<feature type="domain" description="Tetrahydrofolate dehydrogenase/cyclohydrolase catalytic" evidence="12">
    <location>
        <begin position="9"/>
        <end position="119"/>
    </location>
</feature>
<evidence type="ECO:0008006" key="15">
    <source>
        <dbReference type="Google" id="ProtNLM"/>
    </source>
</evidence>
<evidence type="ECO:0000256" key="6">
    <source>
        <dbReference type="ARBA" id="ARBA00022801"/>
    </source>
</evidence>
<name>A0A6C0FCQ5_9ZZZZ</name>
<dbReference type="HAMAP" id="MF_01576">
    <property type="entry name" value="THF_DHG_CYH"/>
    <property type="match status" value="1"/>
</dbReference>
<dbReference type="InterPro" id="IPR046346">
    <property type="entry name" value="Aminoacid_DH-like_N_sf"/>
</dbReference>
<dbReference type="CDD" id="cd01080">
    <property type="entry name" value="NAD_bind_m-THF_DH_Cyclohyd"/>
    <property type="match status" value="1"/>
</dbReference>
<dbReference type="InterPro" id="IPR020630">
    <property type="entry name" value="THF_DH/CycHdrlase_cat_dom"/>
</dbReference>
<dbReference type="GO" id="GO:0000105">
    <property type="term" value="P:L-histidine biosynthetic process"/>
    <property type="evidence" value="ECO:0007669"/>
    <property type="project" value="UniProtKB-KW"/>
</dbReference>
<evidence type="ECO:0000256" key="10">
    <source>
        <dbReference type="ARBA" id="ARBA00023167"/>
    </source>
</evidence>
<feature type="domain" description="Tetrahydrofolate dehydrogenase/cyclohydrolase NAD(P)-binding" evidence="13">
    <location>
        <begin position="138"/>
        <end position="275"/>
    </location>
</feature>
<keyword evidence="10" id="KW-0486">Methionine biosynthesis</keyword>
<dbReference type="SUPFAM" id="SSF53223">
    <property type="entry name" value="Aminoacid dehydrogenase-like, N-terminal domain"/>
    <property type="match status" value="1"/>
</dbReference>
<comment type="pathway">
    <text evidence="1">One-carbon metabolism; tetrahydrofolate interconversion.</text>
</comment>
<reference evidence="14" key="1">
    <citation type="journal article" date="2020" name="Nature">
        <title>Giant virus diversity and host interactions through global metagenomics.</title>
        <authorList>
            <person name="Schulz F."/>
            <person name="Roux S."/>
            <person name="Paez-Espino D."/>
            <person name="Jungbluth S."/>
            <person name="Walsh D.A."/>
            <person name="Denef V.J."/>
            <person name="McMahon K.D."/>
            <person name="Konstantinidis K.T."/>
            <person name="Eloe-Fadrosh E.A."/>
            <person name="Kyrpides N.C."/>
            <person name="Woyke T."/>
        </authorList>
    </citation>
    <scope>NUCLEOTIDE SEQUENCE</scope>
    <source>
        <strain evidence="14">GVMAG-S-ERX556126-94</strain>
    </source>
</reference>
<dbReference type="PANTHER" id="PTHR48099">
    <property type="entry name" value="C-1-TETRAHYDROFOLATE SYNTHASE, CYTOPLASMIC-RELATED"/>
    <property type="match status" value="1"/>
</dbReference>
<evidence type="ECO:0000256" key="9">
    <source>
        <dbReference type="ARBA" id="ARBA00023102"/>
    </source>
</evidence>
<dbReference type="FunFam" id="3.40.50.720:FF:000094">
    <property type="entry name" value="Bifunctional protein FolD"/>
    <property type="match status" value="1"/>
</dbReference>
<accession>A0A6C0FCQ5</accession>
<dbReference type="PANTHER" id="PTHR48099:SF5">
    <property type="entry name" value="C-1-TETRAHYDROFOLATE SYNTHASE, CYTOPLASMIC"/>
    <property type="match status" value="1"/>
</dbReference>
<dbReference type="InterPro" id="IPR020631">
    <property type="entry name" value="THF_DH/CycHdrlase_NAD-bd_dom"/>
</dbReference>
<organism evidence="14">
    <name type="scientific">viral metagenome</name>
    <dbReference type="NCBI Taxonomy" id="1070528"/>
    <lineage>
        <taxon>unclassified sequences</taxon>
        <taxon>metagenomes</taxon>
        <taxon>organismal metagenomes</taxon>
    </lineage>
</organism>
<protein>
    <recommendedName>
        <fullName evidence="15">Methenyltetrahydrofolate cyclohydrolase</fullName>
    </recommendedName>
</protein>
<evidence type="ECO:0000256" key="8">
    <source>
        <dbReference type="ARBA" id="ARBA00023002"/>
    </source>
</evidence>
<dbReference type="GO" id="GO:0006164">
    <property type="term" value="P:purine nucleotide biosynthetic process"/>
    <property type="evidence" value="ECO:0007669"/>
    <property type="project" value="UniProtKB-KW"/>
</dbReference>
<comment type="subunit">
    <text evidence="2">Homodimer.</text>
</comment>
<dbReference type="GO" id="GO:0005829">
    <property type="term" value="C:cytosol"/>
    <property type="evidence" value="ECO:0007669"/>
    <property type="project" value="TreeGrafter"/>
</dbReference>
<dbReference type="GO" id="GO:0004477">
    <property type="term" value="F:methenyltetrahydrofolate cyclohydrolase activity"/>
    <property type="evidence" value="ECO:0007669"/>
    <property type="project" value="TreeGrafter"/>
</dbReference>
<proteinExistence type="inferred from homology"/>
<evidence type="ECO:0000256" key="4">
    <source>
        <dbReference type="ARBA" id="ARBA00022605"/>
    </source>
</evidence>
<keyword evidence="6" id="KW-0378">Hydrolase</keyword>
<keyword evidence="3" id="KW-0554">One-carbon metabolism</keyword>
<keyword evidence="8" id="KW-0560">Oxidoreductase</keyword>
<dbReference type="SUPFAM" id="SSF51735">
    <property type="entry name" value="NAD(P)-binding Rossmann-fold domains"/>
    <property type="match status" value="1"/>
</dbReference>
<dbReference type="EMBL" id="MN738838">
    <property type="protein sequence ID" value="QHT38992.1"/>
    <property type="molecule type" value="Genomic_DNA"/>
</dbReference>
<dbReference type="AlphaFoldDB" id="A0A6C0FCQ5"/>